<dbReference type="EMBL" id="UZAL01053522">
    <property type="protein sequence ID" value="VDP88195.1"/>
    <property type="molecule type" value="Genomic_DNA"/>
</dbReference>
<dbReference type="GO" id="GO:0004815">
    <property type="term" value="F:aspartate-tRNA ligase activity"/>
    <property type="evidence" value="ECO:0007669"/>
    <property type="project" value="TreeGrafter"/>
</dbReference>
<organism evidence="3 4">
    <name type="scientific">Schistosoma mattheei</name>
    <dbReference type="NCBI Taxonomy" id="31246"/>
    <lineage>
        <taxon>Eukaryota</taxon>
        <taxon>Metazoa</taxon>
        <taxon>Spiralia</taxon>
        <taxon>Lophotrochozoa</taxon>
        <taxon>Platyhelminthes</taxon>
        <taxon>Trematoda</taxon>
        <taxon>Digenea</taxon>
        <taxon>Strigeidida</taxon>
        <taxon>Schistosomatoidea</taxon>
        <taxon>Schistosomatidae</taxon>
        <taxon>Schistosoma</taxon>
    </lineage>
</organism>
<dbReference type="InterPro" id="IPR004365">
    <property type="entry name" value="NA-bd_OB_tRNA"/>
</dbReference>
<feature type="domain" description="Aminoacyl-tRNA synthetase class II (D/K/N)" evidence="1">
    <location>
        <begin position="94"/>
        <end position="132"/>
    </location>
</feature>
<feature type="domain" description="OB" evidence="2">
    <location>
        <begin position="30"/>
        <end position="88"/>
    </location>
</feature>
<evidence type="ECO:0000259" key="2">
    <source>
        <dbReference type="Pfam" id="PF01336"/>
    </source>
</evidence>
<reference evidence="3 4" key="1">
    <citation type="submission" date="2018-11" db="EMBL/GenBank/DDBJ databases">
        <authorList>
            <consortium name="Pathogen Informatics"/>
        </authorList>
    </citation>
    <scope>NUCLEOTIDE SEQUENCE [LARGE SCALE GENOMIC DNA]</scope>
    <source>
        <strain>Denwood</strain>
        <strain evidence="4">Zambia</strain>
    </source>
</reference>
<dbReference type="Proteomes" id="UP000269396">
    <property type="component" value="Unassembled WGS sequence"/>
</dbReference>
<dbReference type="STRING" id="31246.A0A183Q7X4"/>
<protein>
    <submittedName>
        <fullName evidence="3">Uncharacterized protein</fullName>
    </submittedName>
</protein>
<dbReference type="InterPro" id="IPR004115">
    <property type="entry name" value="GAD-like_sf"/>
</dbReference>
<gene>
    <name evidence="3" type="ORF">SMTD_LOCUS22710</name>
</gene>
<dbReference type="Pfam" id="PF00152">
    <property type="entry name" value="tRNA-synt_2"/>
    <property type="match status" value="2"/>
</dbReference>
<sequence length="232" mass="26901">MIYSVSSSPAFVYRSHACGELSTRHINSTVTVCGWLEHCRLSSRFLVLRDDRGLIQIYCDKNSLPIPQLSFESVLRVTGKVQARPEKDVNKVNETERLKYRYLDLRSSNMQRNMRFRSSITLQMRSFLCQNNGIVHLLVPLDIEMAFITPDDIYEIIENMLLYIWPTVQSTSGCRPISAPFLRMKYCDAMSRYGSDKPDIRFGFLFSYSAVDGHTGFNIPRKYVSVLWFFAF</sequence>
<dbReference type="PANTHER" id="PTHR22594">
    <property type="entry name" value="ASPARTYL/LYSYL-TRNA SYNTHETASE"/>
    <property type="match status" value="1"/>
</dbReference>
<accession>A0A183Q7X4</accession>
<dbReference type="GO" id="GO:0005739">
    <property type="term" value="C:mitochondrion"/>
    <property type="evidence" value="ECO:0007669"/>
    <property type="project" value="TreeGrafter"/>
</dbReference>
<evidence type="ECO:0000259" key="1">
    <source>
        <dbReference type="Pfam" id="PF00152"/>
    </source>
</evidence>
<dbReference type="Gene3D" id="2.40.50.140">
    <property type="entry name" value="Nucleic acid-binding proteins"/>
    <property type="match status" value="1"/>
</dbReference>
<keyword evidence="4" id="KW-1185">Reference proteome</keyword>
<name>A0A183Q7X4_9TREM</name>
<dbReference type="InterPro" id="IPR004364">
    <property type="entry name" value="Aa-tRNA-synt_II"/>
</dbReference>
<evidence type="ECO:0000313" key="4">
    <source>
        <dbReference type="Proteomes" id="UP000269396"/>
    </source>
</evidence>
<dbReference type="SUPFAM" id="SSF50249">
    <property type="entry name" value="Nucleic acid-binding proteins"/>
    <property type="match status" value="1"/>
</dbReference>
<dbReference type="InterPro" id="IPR012340">
    <property type="entry name" value="NA-bd_OB-fold"/>
</dbReference>
<proteinExistence type="predicted"/>
<dbReference type="PANTHER" id="PTHR22594:SF5">
    <property type="entry name" value="ASPARTATE--TRNA LIGASE, MITOCHONDRIAL"/>
    <property type="match status" value="1"/>
</dbReference>
<dbReference type="AlphaFoldDB" id="A0A183Q7X4"/>
<dbReference type="GO" id="GO:0005524">
    <property type="term" value="F:ATP binding"/>
    <property type="evidence" value="ECO:0007669"/>
    <property type="project" value="InterPro"/>
</dbReference>
<dbReference type="SUPFAM" id="SSF55681">
    <property type="entry name" value="Class II aaRS and biotin synthetases"/>
    <property type="match status" value="1"/>
</dbReference>
<dbReference type="Gene3D" id="3.30.930.10">
    <property type="entry name" value="Bira Bifunctional Protein, Domain 2"/>
    <property type="match status" value="2"/>
</dbReference>
<dbReference type="InterPro" id="IPR045864">
    <property type="entry name" value="aa-tRNA-synth_II/BPL/LPL"/>
</dbReference>
<dbReference type="Gene3D" id="3.30.1360.30">
    <property type="entry name" value="GAD-like domain"/>
    <property type="match status" value="1"/>
</dbReference>
<feature type="domain" description="Aminoacyl-tRNA synthetase class II (D/K/N)" evidence="1">
    <location>
        <begin position="141"/>
        <end position="205"/>
    </location>
</feature>
<evidence type="ECO:0000313" key="3">
    <source>
        <dbReference type="EMBL" id="VDP88195.1"/>
    </source>
</evidence>
<dbReference type="Pfam" id="PF01336">
    <property type="entry name" value="tRNA_anti-codon"/>
    <property type="match status" value="1"/>
</dbReference>
<dbReference type="GO" id="GO:0003676">
    <property type="term" value="F:nucleic acid binding"/>
    <property type="evidence" value="ECO:0007669"/>
    <property type="project" value="InterPro"/>
</dbReference>
<dbReference type="GO" id="GO:0006422">
    <property type="term" value="P:aspartyl-tRNA aminoacylation"/>
    <property type="evidence" value="ECO:0007669"/>
    <property type="project" value="TreeGrafter"/>
</dbReference>